<dbReference type="KEGG" id="sze:AW14_13995"/>
<evidence type="ECO:0000313" key="2">
    <source>
        <dbReference type="Proteomes" id="UP000032229"/>
    </source>
</evidence>
<organism evidence="1 2">
    <name type="scientific">Siansivirga zeaxanthinifaciens CC-SAMT-1</name>
    <dbReference type="NCBI Taxonomy" id="1454006"/>
    <lineage>
        <taxon>Bacteria</taxon>
        <taxon>Pseudomonadati</taxon>
        <taxon>Bacteroidota</taxon>
        <taxon>Flavobacteriia</taxon>
        <taxon>Flavobacteriales</taxon>
        <taxon>Flavobacteriaceae</taxon>
        <taxon>Siansivirga</taxon>
    </lineage>
</organism>
<evidence type="ECO:0000313" key="1">
    <source>
        <dbReference type="EMBL" id="AJR04998.1"/>
    </source>
</evidence>
<dbReference type="Proteomes" id="UP000032229">
    <property type="component" value="Chromosome"/>
</dbReference>
<accession>A0A0C5WD41</accession>
<sequence length="59" mass="7339">MFKWFYVCAYWRNFNKYRILPYSYLESVVYYASYFFLDAGTWRNSGGYLVIFAIQKFDR</sequence>
<name>A0A0C5WD41_9FLAO</name>
<dbReference type="AlphaFoldDB" id="A0A0C5WD41"/>
<protein>
    <submittedName>
        <fullName evidence="1">Uncharacterized protein</fullName>
    </submittedName>
</protein>
<gene>
    <name evidence="1" type="ORF">AW14_13995</name>
</gene>
<keyword evidence="2" id="KW-1185">Reference proteome</keyword>
<reference evidence="1 2" key="1">
    <citation type="submission" date="2014-02" db="EMBL/GenBank/DDBJ databases">
        <authorList>
            <person name="Young C.-C."/>
            <person name="Hameed A."/>
            <person name="Huang H.-C."/>
            <person name="Shahina M."/>
        </authorList>
    </citation>
    <scope>NUCLEOTIDE SEQUENCE [LARGE SCALE GENOMIC DNA]</scope>
    <source>
        <strain evidence="1 2">CC-SAMT-1</strain>
    </source>
</reference>
<dbReference type="EMBL" id="CP007202">
    <property type="protein sequence ID" value="AJR04998.1"/>
    <property type="molecule type" value="Genomic_DNA"/>
</dbReference>
<proteinExistence type="predicted"/>
<dbReference type="HOGENOM" id="CLU_2958253_0_0_10"/>